<dbReference type="AlphaFoldDB" id="A0A1F6C573"/>
<dbReference type="EMBL" id="MFKP01000014">
    <property type="protein sequence ID" value="OGG44291.1"/>
    <property type="molecule type" value="Genomic_DNA"/>
</dbReference>
<name>A0A1F6C573_9BACT</name>
<evidence type="ECO:0000313" key="1">
    <source>
        <dbReference type="EMBL" id="OGG44291.1"/>
    </source>
</evidence>
<protein>
    <recommendedName>
        <fullName evidence="3">DNA polymerase III delta N-terminal domain-containing protein</fullName>
    </recommendedName>
</protein>
<dbReference type="Gene3D" id="3.40.50.300">
    <property type="entry name" value="P-loop containing nucleotide triphosphate hydrolases"/>
    <property type="match status" value="1"/>
</dbReference>
<organism evidence="1 2">
    <name type="scientific">Candidatus Kaiserbacteria bacterium RIFCSPHIGHO2_01_FULL_48_10</name>
    <dbReference type="NCBI Taxonomy" id="1798476"/>
    <lineage>
        <taxon>Bacteria</taxon>
        <taxon>Candidatus Kaiseribacteriota</taxon>
    </lineage>
</organism>
<dbReference type="Proteomes" id="UP000178249">
    <property type="component" value="Unassembled WGS sequence"/>
</dbReference>
<dbReference type="SUPFAM" id="SSF52540">
    <property type="entry name" value="P-loop containing nucleoside triphosphate hydrolases"/>
    <property type="match status" value="1"/>
</dbReference>
<dbReference type="InterPro" id="IPR027417">
    <property type="entry name" value="P-loop_NTPase"/>
</dbReference>
<dbReference type="Pfam" id="PF13177">
    <property type="entry name" value="DNA_pol3_delta2"/>
    <property type="match status" value="1"/>
</dbReference>
<reference evidence="1 2" key="1">
    <citation type="journal article" date="2016" name="Nat. Commun.">
        <title>Thousands of microbial genomes shed light on interconnected biogeochemical processes in an aquifer system.</title>
        <authorList>
            <person name="Anantharaman K."/>
            <person name="Brown C.T."/>
            <person name="Hug L.A."/>
            <person name="Sharon I."/>
            <person name="Castelle C.J."/>
            <person name="Probst A.J."/>
            <person name="Thomas B.C."/>
            <person name="Singh A."/>
            <person name="Wilkins M.J."/>
            <person name="Karaoz U."/>
            <person name="Brodie E.L."/>
            <person name="Williams K.H."/>
            <person name="Hubbard S.S."/>
            <person name="Banfield J.F."/>
        </authorList>
    </citation>
    <scope>NUCLEOTIDE SEQUENCE [LARGE SCALE GENOMIC DNA]</scope>
</reference>
<accession>A0A1F6C573</accession>
<sequence>MKVQELAGLKNLHHAYIIEGSAEAGAGEVLSVLEKRGVKTKGNPDVLALSYPELLVDHAAEISAYAALKPLGEAKYLVISFSRATREAQNALLKVTEEALGHSSFFFCVDAAGHLLPTLRSRAIVVSASKGRENGGEGEGAQEFLKEGYAKRLAVVDKMTGYISKTQDRAPVRAFVKDLVLIGHTHKLPVSSLRDLLDADRYLGMQGSSPKSILGHLAVTLPRISP</sequence>
<evidence type="ECO:0000313" key="2">
    <source>
        <dbReference type="Proteomes" id="UP000178249"/>
    </source>
</evidence>
<gene>
    <name evidence="1" type="ORF">A2841_02845</name>
</gene>
<comment type="caution">
    <text evidence="1">The sequence shown here is derived from an EMBL/GenBank/DDBJ whole genome shotgun (WGS) entry which is preliminary data.</text>
</comment>
<proteinExistence type="predicted"/>
<evidence type="ECO:0008006" key="3">
    <source>
        <dbReference type="Google" id="ProtNLM"/>
    </source>
</evidence>